<name>A0A087HS95_ARAAL</name>
<dbReference type="eggNOG" id="KOG2007">
    <property type="taxonomic scope" value="Eukaryota"/>
</dbReference>
<evidence type="ECO:0000256" key="7">
    <source>
        <dbReference type="ARBA" id="ARBA00022833"/>
    </source>
</evidence>
<evidence type="ECO:0000256" key="2">
    <source>
        <dbReference type="ARBA" id="ARBA00005594"/>
    </source>
</evidence>
<dbReference type="SMART" id="SM00836">
    <property type="entry name" value="DALR_1"/>
    <property type="match status" value="1"/>
</dbReference>
<dbReference type="PROSITE" id="PS50011">
    <property type="entry name" value="PROTEIN_KINASE_DOM"/>
    <property type="match status" value="1"/>
</dbReference>
<dbReference type="Pfam" id="PF05746">
    <property type="entry name" value="DALR_1"/>
    <property type="match status" value="1"/>
</dbReference>
<keyword evidence="4 12" id="KW-0436">Ligase</keyword>
<dbReference type="Pfam" id="PF01406">
    <property type="entry name" value="tRNA-synt_1e"/>
    <property type="match status" value="1"/>
</dbReference>
<comment type="similarity">
    <text evidence="2 12">Belongs to the class-I aminoacyl-tRNA synthetase family.</text>
</comment>
<keyword evidence="6 12" id="KW-0547">Nucleotide-binding</keyword>
<dbReference type="PANTHER" id="PTHR11956:SF5">
    <property type="entry name" value="ARGININE--TRNA LIGASE, CYTOPLASMIC"/>
    <property type="match status" value="1"/>
</dbReference>
<evidence type="ECO:0000259" key="13">
    <source>
        <dbReference type="PROSITE" id="PS50011"/>
    </source>
</evidence>
<dbReference type="Gene3D" id="1.10.510.10">
    <property type="entry name" value="Transferase(Phosphotransferase) domain 1"/>
    <property type="match status" value="1"/>
</dbReference>
<keyword evidence="10 12" id="KW-0030">Aminoacyl-tRNA synthetase</keyword>
<accession>A0A087HS95</accession>
<evidence type="ECO:0000313" key="14">
    <source>
        <dbReference type="EMBL" id="KFK44997.1"/>
    </source>
</evidence>
<organism evidence="14 15">
    <name type="scientific">Arabis alpina</name>
    <name type="common">Alpine rock-cress</name>
    <dbReference type="NCBI Taxonomy" id="50452"/>
    <lineage>
        <taxon>Eukaryota</taxon>
        <taxon>Viridiplantae</taxon>
        <taxon>Streptophyta</taxon>
        <taxon>Embryophyta</taxon>
        <taxon>Tracheophyta</taxon>
        <taxon>Spermatophyta</taxon>
        <taxon>Magnoliopsida</taxon>
        <taxon>eudicotyledons</taxon>
        <taxon>Gunneridae</taxon>
        <taxon>Pentapetalae</taxon>
        <taxon>rosids</taxon>
        <taxon>malvids</taxon>
        <taxon>Brassicales</taxon>
        <taxon>Brassicaceae</taxon>
        <taxon>Arabideae</taxon>
        <taxon>Arabis</taxon>
    </lineage>
</organism>
<dbReference type="Proteomes" id="UP000029120">
    <property type="component" value="Chromosome 1"/>
</dbReference>
<dbReference type="InterPro" id="IPR009080">
    <property type="entry name" value="tRNAsynth_Ia_anticodon-bd"/>
</dbReference>
<dbReference type="PANTHER" id="PTHR11956">
    <property type="entry name" value="ARGINYL-TRNA SYNTHETASE"/>
    <property type="match status" value="1"/>
</dbReference>
<keyword evidence="15" id="KW-1185">Reference proteome</keyword>
<dbReference type="GO" id="GO:0005524">
    <property type="term" value="F:ATP binding"/>
    <property type="evidence" value="ECO:0007669"/>
    <property type="project" value="UniProtKB-KW"/>
</dbReference>
<dbReference type="SUPFAM" id="SSF56112">
    <property type="entry name" value="Protein kinase-like (PK-like)"/>
    <property type="match status" value="1"/>
</dbReference>
<gene>
    <name evidence="14" type="ordered locus">AALP_Aa1g330800</name>
</gene>
<reference evidence="15" key="1">
    <citation type="journal article" date="2015" name="Nat. Plants">
        <title>Genome expansion of Arabis alpina linked with retrotransposition and reduced symmetric DNA methylation.</title>
        <authorList>
            <person name="Willing E.M."/>
            <person name="Rawat V."/>
            <person name="Mandakova T."/>
            <person name="Maumus F."/>
            <person name="James G.V."/>
            <person name="Nordstroem K.J."/>
            <person name="Becker C."/>
            <person name="Warthmann N."/>
            <person name="Chica C."/>
            <person name="Szarzynska B."/>
            <person name="Zytnicki M."/>
            <person name="Albani M.C."/>
            <person name="Kiefer C."/>
            <person name="Bergonzi S."/>
            <person name="Castaings L."/>
            <person name="Mateos J.L."/>
            <person name="Berns M.C."/>
            <person name="Bujdoso N."/>
            <person name="Piofczyk T."/>
            <person name="de Lorenzo L."/>
            <person name="Barrero-Sicilia C."/>
            <person name="Mateos I."/>
            <person name="Piednoel M."/>
            <person name="Hagmann J."/>
            <person name="Chen-Min-Tao R."/>
            <person name="Iglesias-Fernandez R."/>
            <person name="Schuster S.C."/>
            <person name="Alonso-Blanco C."/>
            <person name="Roudier F."/>
            <person name="Carbonero P."/>
            <person name="Paz-Ares J."/>
            <person name="Davis S.J."/>
            <person name="Pecinka A."/>
            <person name="Quesneville H."/>
            <person name="Colot V."/>
            <person name="Lysak M.A."/>
            <person name="Weigel D."/>
            <person name="Coupland G."/>
            <person name="Schneeberger K."/>
        </authorList>
    </citation>
    <scope>NUCLEOTIDE SEQUENCE [LARGE SCALE GENOMIC DNA]</scope>
    <source>
        <strain evidence="15">cv. Pajares</strain>
    </source>
</reference>
<dbReference type="EMBL" id="CM002869">
    <property type="protein sequence ID" value="KFK44997.1"/>
    <property type="molecule type" value="Genomic_DNA"/>
</dbReference>
<evidence type="ECO:0000256" key="6">
    <source>
        <dbReference type="ARBA" id="ARBA00022741"/>
    </source>
</evidence>
<dbReference type="eggNOG" id="KOG0198">
    <property type="taxonomic scope" value="Eukaryota"/>
</dbReference>
<dbReference type="Pfam" id="PF00750">
    <property type="entry name" value="tRNA-synt_1d"/>
    <property type="match status" value="1"/>
</dbReference>
<dbReference type="GO" id="GO:0004814">
    <property type="term" value="F:arginine-tRNA ligase activity"/>
    <property type="evidence" value="ECO:0007669"/>
    <property type="project" value="UniProtKB-EC"/>
</dbReference>
<keyword evidence="9 12" id="KW-0648">Protein biosynthesis</keyword>
<evidence type="ECO:0000256" key="9">
    <source>
        <dbReference type="ARBA" id="ARBA00022917"/>
    </source>
</evidence>
<evidence type="ECO:0000256" key="3">
    <source>
        <dbReference type="ARBA" id="ARBA00012837"/>
    </source>
</evidence>
<dbReference type="InterPro" id="IPR032678">
    <property type="entry name" value="tRNA-synt_1_cat_dom"/>
</dbReference>
<comment type="cofactor">
    <cofactor evidence="1">
        <name>Zn(2+)</name>
        <dbReference type="ChEBI" id="CHEBI:29105"/>
    </cofactor>
</comment>
<sequence>MIGDLKSKGLVKESEGAQVMFIRYFMIPLMLVKSDGGFTYDTTDMAALWYRLNEEKAEWIIYVTEAAQQGHFDMLFQAARKAGWLPSDVKTYPRASHASFGKVLRGGDKRFRSRFTHSAPLVDLLYEAKDRSKTVLIKHGYDKKLTPEELDQTAEAVGYGALKYADLKNNRLTSYTFGYDQMLSEKGDTAVYLLKVYGRICSIIRKCGKDINVLKKTGKLALDHADERALGLHLLQFAEAVEEACTKLLPNVVCMYLYRLSKQYTKFYSNCRVIGSAEETVERDKPSPTLFFPERANRPARREKFVANRPEREMEVVEKRELKLYNSKTETTEVFNPIDHDNIGMSICVTSTGLRHLGNARSAVNSDLLYRYLRHLGYQVTCVQKFNKVEEEANEQYIADIGDLQCLTPTHQLGSSENMIENVSFDIHGCGHHNAIPQCVACDASGANYLFLNGNPIIEDMGQPLENFLTREIIAKYHPVALRHFFTRTHYRSPLLYSVPELERSSEALDTVYQTLQGLYQAVSPHREDAMLRRKDTISEDGADAKQSARTIRMIQNVKRKFEHEMPEDLKTSHILRGDFQETMRMINNSVLKLKTFQNERRLSLAVSLVEVEEAVTEVLGVLGLHTTTSYREFLEQLKRNALARDKLAKQEVLQSNIQLDAIQGTVVRRLAGDSRSAAELMEFVTPAGNFLKCVRKTCGNVESEARREFEILCLLKGSARVVQCFGDLLHQRQTTLGVTVYGFYMEYASSGTLEAKIEAHPKGFPTSMVVRFARMILLGLRSLHEVGYVHGDLHSGNVLLFPCEGEGFEEEAKICDVGNAKKIGGDLENRKGGAALFMSPESLSDGTYGTAHDIWSVGIIVVHMFTKRKSPKTVYKKEKDKLRKKVEPIIPPNLGDEATDFLKLCLAGEPEDRGTISELLDHAFLN</sequence>
<protein>
    <recommendedName>
        <fullName evidence="3">arginine--tRNA ligase</fullName>
        <ecNumber evidence="3">6.1.1.19</ecNumber>
    </recommendedName>
</protein>
<evidence type="ECO:0000256" key="10">
    <source>
        <dbReference type="ARBA" id="ARBA00023146"/>
    </source>
</evidence>
<dbReference type="InterPro" id="IPR001278">
    <property type="entry name" value="Arg-tRNA-ligase"/>
</dbReference>
<dbReference type="SUPFAM" id="SSF52374">
    <property type="entry name" value="Nucleotidylyl transferase"/>
    <property type="match status" value="2"/>
</dbReference>
<feature type="domain" description="Protein kinase" evidence="13">
    <location>
        <begin position="632"/>
        <end position="926"/>
    </location>
</feature>
<dbReference type="GO" id="GO:0004672">
    <property type="term" value="F:protein kinase activity"/>
    <property type="evidence" value="ECO:0007669"/>
    <property type="project" value="InterPro"/>
</dbReference>
<dbReference type="SUPFAM" id="SSF47323">
    <property type="entry name" value="Anticodon-binding domain of a subclass of class I aminoacyl-tRNA synthetases"/>
    <property type="match status" value="1"/>
</dbReference>
<evidence type="ECO:0000313" key="15">
    <source>
        <dbReference type="Proteomes" id="UP000029120"/>
    </source>
</evidence>
<keyword evidence="8 12" id="KW-0067">ATP-binding</keyword>
<dbReference type="Gramene" id="KFK44997">
    <property type="protein sequence ID" value="KFK44997"/>
    <property type="gene ID" value="AALP_AA1G330800"/>
</dbReference>
<comment type="catalytic activity">
    <reaction evidence="11">
        <text>tRNA(Arg) + L-arginine + ATP = L-arginyl-tRNA(Arg) + AMP + diphosphate</text>
        <dbReference type="Rhea" id="RHEA:20301"/>
        <dbReference type="Rhea" id="RHEA-COMP:9658"/>
        <dbReference type="Rhea" id="RHEA-COMP:9673"/>
        <dbReference type="ChEBI" id="CHEBI:30616"/>
        <dbReference type="ChEBI" id="CHEBI:32682"/>
        <dbReference type="ChEBI" id="CHEBI:33019"/>
        <dbReference type="ChEBI" id="CHEBI:78442"/>
        <dbReference type="ChEBI" id="CHEBI:78513"/>
        <dbReference type="ChEBI" id="CHEBI:456215"/>
        <dbReference type="EC" id="6.1.1.19"/>
    </reaction>
</comment>
<keyword evidence="7" id="KW-0862">Zinc</keyword>
<evidence type="ECO:0000256" key="4">
    <source>
        <dbReference type="ARBA" id="ARBA00022598"/>
    </source>
</evidence>
<evidence type="ECO:0000256" key="12">
    <source>
        <dbReference type="RuleBase" id="RU363038"/>
    </source>
</evidence>
<keyword evidence="5" id="KW-0479">Metal-binding</keyword>
<dbReference type="InterPro" id="IPR035684">
    <property type="entry name" value="ArgRS_core"/>
</dbReference>
<dbReference type="Gene3D" id="3.40.50.620">
    <property type="entry name" value="HUPs"/>
    <property type="match status" value="2"/>
</dbReference>
<evidence type="ECO:0000256" key="1">
    <source>
        <dbReference type="ARBA" id="ARBA00001947"/>
    </source>
</evidence>
<dbReference type="InterPro" id="IPR011009">
    <property type="entry name" value="Kinase-like_dom_sf"/>
</dbReference>
<evidence type="ECO:0000256" key="5">
    <source>
        <dbReference type="ARBA" id="ARBA00022723"/>
    </source>
</evidence>
<dbReference type="InterPro" id="IPR000719">
    <property type="entry name" value="Prot_kinase_dom"/>
</dbReference>
<dbReference type="EC" id="6.1.1.19" evidence="3"/>
<dbReference type="GO" id="GO:0006420">
    <property type="term" value="P:arginyl-tRNA aminoacylation"/>
    <property type="evidence" value="ECO:0007669"/>
    <property type="project" value="InterPro"/>
</dbReference>
<proteinExistence type="inferred from homology"/>
<dbReference type="InterPro" id="IPR014729">
    <property type="entry name" value="Rossmann-like_a/b/a_fold"/>
</dbReference>
<dbReference type="eggNOG" id="KOG4426">
    <property type="taxonomic scope" value="Eukaryota"/>
</dbReference>
<dbReference type="GO" id="GO:0046872">
    <property type="term" value="F:metal ion binding"/>
    <property type="evidence" value="ECO:0007669"/>
    <property type="project" value="UniProtKB-KW"/>
</dbReference>
<dbReference type="OrthoDB" id="68056at2759"/>
<dbReference type="AlphaFoldDB" id="A0A087HS95"/>
<dbReference type="Gene3D" id="1.10.730.10">
    <property type="entry name" value="Isoleucyl-tRNA Synthetase, Domain 1"/>
    <property type="match status" value="1"/>
</dbReference>
<evidence type="ECO:0000256" key="8">
    <source>
        <dbReference type="ARBA" id="ARBA00022840"/>
    </source>
</evidence>
<dbReference type="InterPro" id="IPR008909">
    <property type="entry name" value="DALR_anticod-bd"/>
</dbReference>
<dbReference type="Pfam" id="PF00069">
    <property type="entry name" value="Pkinase"/>
    <property type="match status" value="1"/>
</dbReference>
<evidence type="ECO:0000256" key="11">
    <source>
        <dbReference type="ARBA" id="ARBA00049339"/>
    </source>
</evidence>